<dbReference type="EMBL" id="GGEC01093047">
    <property type="protein sequence ID" value="MBX73531.1"/>
    <property type="molecule type" value="Transcribed_RNA"/>
</dbReference>
<sequence length="33" mass="3548">MKIVLSWNGPGKGSCVCSIIDAAHFVVVKLIYV</sequence>
<organism evidence="1">
    <name type="scientific">Rhizophora mucronata</name>
    <name type="common">Asiatic mangrove</name>
    <dbReference type="NCBI Taxonomy" id="61149"/>
    <lineage>
        <taxon>Eukaryota</taxon>
        <taxon>Viridiplantae</taxon>
        <taxon>Streptophyta</taxon>
        <taxon>Embryophyta</taxon>
        <taxon>Tracheophyta</taxon>
        <taxon>Spermatophyta</taxon>
        <taxon>Magnoliopsida</taxon>
        <taxon>eudicotyledons</taxon>
        <taxon>Gunneridae</taxon>
        <taxon>Pentapetalae</taxon>
        <taxon>rosids</taxon>
        <taxon>fabids</taxon>
        <taxon>Malpighiales</taxon>
        <taxon>Rhizophoraceae</taxon>
        <taxon>Rhizophora</taxon>
    </lineage>
</organism>
<name>A0A2P2R2X0_RHIMU</name>
<reference evidence="1" key="1">
    <citation type="submission" date="2018-02" db="EMBL/GenBank/DDBJ databases">
        <title>Rhizophora mucronata_Transcriptome.</title>
        <authorList>
            <person name="Meera S.P."/>
            <person name="Sreeshan A."/>
            <person name="Augustine A."/>
        </authorList>
    </citation>
    <scope>NUCLEOTIDE SEQUENCE</scope>
    <source>
        <tissue evidence="1">Leaf</tissue>
    </source>
</reference>
<accession>A0A2P2R2X0</accession>
<protein>
    <submittedName>
        <fullName evidence="1">Uncharacterized protein</fullName>
    </submittedName>
</protein>
<evidence type="ECO:0000313" key="1">
    <source>
        <dbReference type="EMBL" id="MBX73531.1"/>
    </source>
</evidence>
<proteinExistence type="predicted"/>
<dbReference type="AlphaFoldDB" id="A0A2P2R2X0"/>